<evidence type="ECO:0000313" key="3">
    <source>
        <dbReference type="Proteomes" id="UP000663868"/>
    </source>
</evidence>
<dbReference type="EMBL" id="CAJNOE010000547">
    <property type="protein sequence ID" value="CAF1265632.1"/>
    <property type="molecule type" value="Genomic_DNA"/>
</dbReference>
<dbReference type="EMBL" id="CAJOBB010000152">
    <property type="protein sequence ID" value="CAF3586813.1"/>
    <property type="molecule type" value="Genomic_DNA"/>
</dbReference>
<reference evidence="2" key="1">
    <citation type="submission" date="2021-02" db="EMBL/GenBank/DDBJ databases">
        <authorList>
            <person name="Nowell W R."/>
        </authorList>
    </citation>
    <scope>NUCLEOTIDE SEQUENCE</scope>
</reference>
<dbReference type="AlphaFoldDB" id="A0A818LZN8"/>
<proteinExistence type="predicted"/>
<gene>
    <name evidence="1" type="ORF">IZO911_LOCUS32134</name>
    <name evidence="2" type="ORF">KXQ929_LOCUS4414</name>
</gene>
<evidence type="ECO:0000313" key="2">
    <source>
        <dbReference type="EMBL" id="CAF3586813.1"/>
    </source>
</evidence>
<comment type="caution">
    <text evidence="2">The sequence shown here is derived from an EMBL/GenBank/DDBJ whole genome shotgun (WGS) entry which is preliminary data.</text>
</comment>
<dbReference type="Proteomes" id="UP000663860">
    <property type="component" value="Unassembled WGS sequence"/>
</dbReference>
<dbReference type="Proteomes" id="UP000663868">
    <property type="component" value="Unassembled WGS sequence"/>
</dbReference>
<accession>A0A818LZN8</accession>
<sequence length="399" mass="47915">MDFLDQPSTINNNNKKHLTNNTINEVPVHQQICRTQIHLTSKKPSTVNVTPRQRFNMSLFSKICPSLQKFQKSIPDYLMTSNPAFKQMIEQENNIVIYSIDIEVLRQIAILLHHDIVTGLEKYLWMTFLKYGTCILKTTHQSLIKYWPKILKLVVELTHNIHCSQEHILSEEMYTSLVQTYLYKLENGLRQYRIKVSEKTKHIHNYRIIIEPIIRTFTQLHLQSLYKEINYEINLLDYEYEDHRLDLAIRKENMNDNQIQQILNLYERTYEYEEIKQELILLKSLPVNEAILSSYIEIIPNQYIREQLLKRYNELICQYDIDMTHFLLTSTGTYMMDMKKLFEDEMEKFKQAQHALPIYGRFNCIVTDLIQQRLTNITKKIQVMYEYKKYRLCDQNFTN</sequence>
<protein>
    <submittedName>
        <fullName evidence="2">Uncharacterized protein</fullName>
    </submittedName>
</protein>
<evidence type="ECO:0000313" key="1">
    <source>
        <dbReference type="EMBL" id="CAF1265632.1"/>
    </source>
</evidence>
<organism evidence="2 3">
    <name type="scientific">Adineta steineri</name>
    <dbReference type="NCBI Taxonomy" id="433720"/>
    <lineage>
        <taxon>Eukaryota</taxon>
        <taxon>Metazoa</taxon>
        <taxon>Spiralia</taxon>
        <taxon>Gnathifera</taxon>
        <taxon>Rotifera</taxon>
        <taxon>Eurotatoria</taxon>
        <taxon>Bdelloidea</taxon>
        <taxon>Adinetida</taxon>
        <taxon>Adinetidae</taxon>
        <taxon>Adineta</taxon>
    </lineage>
</organism>
<name>A0A818LZN8_9BILA</name>